<accession>A0A9P6RUX3</accession>
<evidence type="ECO:0000313" key="3">
    <source>
        <dbReference type="Proteomes" id="UP000738325"/>
    </source>
</evidence>
<evidence type="ECO:0000256" key="1">
    <source>
        <dbReference type="SAM" id="MobiDB-lite"/>
    </source>
</evidence>
<dbReference type="OrthoDB" id="2422730at2759"/>
<dbReference type="Proteomes" id="UP000738325">
    <property type="component" value="Unassembled WGS sequence"/>
</dbReference>
<organism evidence="2 3">
    <name type="scientific">Dissophora globulifera</name>
    <dbReference type="NCBI Taxonomy" id="979702"/>
    <lineage>
        <taxon>Eukaryota</taxon>
        <taxon>Fungi</taxon>
        <taxon>Fungi incertae sedis</taxon>
        <taxon>Mucoromycota</taxon>
        <taxon>Mortierellomycotina</taxon>
        <taxon>Mortierellomycetes</taxon>
        <taxon>Mortierellales</taxon>
        <taxon>Mortierellaceae</taxon>
        <taxon>Dissophora</taxon>
    </lineage>
</organism>
<sequence length="263" mass="29466">MADMEIDTIQIQDAPKQLTNRQMSSLVSLWRLGHYKQAPWSTWSILFSQRRPKRSKSPMLCFDTPTYEMLRKQRDEELERKQRHQHQIWQHVQERLAEQQRILDEEENLPAKQKGIAITPLTTSTTTTVQGLVSPVLSTTSSATLSSGSGSGSPDSTPTKRSIRWGLQNNMIKRFDKTRPITLVDVPSVDTRPVKSALKVRTVNTIQKDQHQKNKLKIHRTGATSAKPATTTTAATIAKASAGTADNATAEAIPARKHAVDFF</sequence>
<proteinExistence type="predicted"/>
<feature type="compositionally biased region" description="Low complexity" evidence="1">
    <location>
        <begin position="140"/>
        <end position="159"/>
    </location>
</feature>
<feature type="region of interest" description="Disordered" evidence="1">
    <location>
        <begin position="140"/>
        <end position="162"/>
    </location>
</feature>
<comment type="caution">
    <text evidence="2">The sequence shown here is derived from an EMBL/GenBank/DDBJ whole genome shotgun (WGS) entry which is preliminary data.</text>
</comment>
<dbReference type="AlphaFoldDB" id="A0A9P6RUX3"/>
<gene>
    <name evidence="2" type="ORF">BGZ99_000026</name>
</gene>
<reference evidence="2" key="1">
    <citation type="journal article" date="2020" name="Fungal Divers.">
        <title>Resolving the Mortierellaceae phylogeny through synthesis of multi-gene phylogenetics and phylogenomics.</title>
        <authorList>
            <person name="Vandepol N."/>
            <person name="Liber J."/>
            <person name="Desiro A."/>
            <person name="Na H."/>
            <person name="Kennedy M."/>
            <person name="Barry K."/>
            <person name="Grigoriev I.V."/>
            <person name="Miller A.N."/>
            <person name="O'Donnell K."/>
            <person name="Stajich J.E."/>
            <person name="Bonito G."/>
        </authorList>
    </citation>
    <scope>NUCLEOTIDE SEQUENCE</scope>
    <source>
        <strain evidence="2">REB-010B</strain>
    </source>
</reference>
<dbReference type="EMBL" id="JAAAIP010000001">
    <property type="protein sequence ID" value="KAG0330555.1"/>
    <property type="molecule type" value="Genomic_DNA"/>
</dbReference>
<keyword evidence="3" id="KW-1185">Reference proteome</keyword>
<evidence type="ECO:0000313" key="2">
    <source>
        <dbReference type="EMBL" id="KAG0330555.1"/>
    </source>
</evidence>
<name>A0A9P6RUX3_9FUNG</name>
<protein>
    <submittedName>
        <fullName evidence="2">Uncharacterized protein</fullName>
    </submittedName>
</protein>